<dbReference type="Pfam" id="PF20269">
    <property type="entry name" value="CATRA-N"/>
    <property type="match status" value="1"/>
</dbReference>
<sequence length="522" mass="55419">MLIRPALLIHEFARLDQTGDDGSGVPDRLRALWNRGFLDKQVGPPDADVATIRVPPGTSARGFDVLATRRGRHDDDRVYEAVLSAASDSMCLTVLLAPNLETSTWADLDAQWPHGTTAEPGAGAAAEPHAGAGAEPGTGAGGDLGTLRIYVAYVESPLDEETVGRIAAAIGGAVPDPGGATAWTRDWSRTAQDFLLWEPPARHPGERRLILIGQESAEDELDAFAWTSGGRVLGPLVYYLLDSEKLRYELAVHNADFPRIRQLCLDIDGAVDRLLALHRSASTAPADLVRADDALTQLQTDATGMITTLARLRKVAWTVGVAKANMTAAVPALPSARGPLAADQAMAKVLSERIGDDIAYLDISRERADRVSALTATAVQRGLGAFQQQLLLVQTSVVGAIVMILAAVQAFETKVDIPALLQAPLIAVLGSLALALPTAATRWSSNISRDMPLRTVDYLATFALGASLGWLVGEVVSYAIDGHPLDKLPTWLLSLVVGLAATALARLRSRQLDRPAGTDPPP</sequence>
<dbReference type="Pfam" id="PF20270">
    <property type="entry name" value="CATRA-C"/>
    <property type="match status" value="1"/>
</dbReference>
<proteinExistence type="predicted"/>
<keyword evidence="2" id="KW-1133">Transmembrane helix</keyword>
<gene>
    <name evidence="5" type="ORF">ACFP2T_24540</name>
</gene>
<dbReference type="NCBIfam" id="NF038357">
    <property type="entry name" value="BN6_48550_fam"/>
    <property type="match status" value="1"/>
</dbReference>
<dbReference type="RefSeq" id="WP_377425285.1">
    <property type="nucleotide sequence ID" value="NZ_JBHSPR010000020.1"/>
</dbReference>
<accession>A0ABW1KE70</accession>
<evidence type="ECO:0000313" key="6">
    <source>
        <dbReference type="Proteomes" id="UP001596203"/>
    </source>
</evidence>
<reference evidence="6" key="1">
    <citation type="journal article" date="2019" name="Int. J. Syst. Evol. Microbiol.">
        <title>The Global Catalogue of Microorganisms (GCM) 10K type strain sequencing project: providing services to taxonomists for standard genome sequencing and annotation.</title>
        <authorList>
            <consortium name="The Broad Institute Genomics Platform"/>
            <consortium name="The Broad Institute Genome Sequencing Center for Infectious Disease"/>
            <person name="Wu L."/>
            <person name="Ma J."/>
        </authorList>
    </citation>
    <scope>NUCLEOTIDE SEQUENCE [LARGE SCALE GENOMIC DNA]</scope>
    <source>
        <strain evidence="6">ZS-35-S2</strain>
    </source>
</reference>
<evidence type="ECO:0000259" key="3">
    <source>
        <dbReference type="Pfam" id="PF20269"/>
    </source>
</evidence>
<organism evidence="5 6">
    <name type="scientific">Plantactinospora solaniradicis</name>
    <dbReference type="NCBI Taxonomy" id="1723736"/>
    <lineage>
        <taxon>Bacteria</taxon>
        <taxon>Bacillati</taxon>
        <taxon>Actinomycetota</taxon>
        <taxon>Actinomycetes</taxon>
        <taxon>Micromonosporales</taxon>
        <taxon>Micromonosporaceae</taxon>
        <taxon>Plantactinospora</taxon>
    </lineage>
</organism>
<feature type="region of interest" description="Disordered" evidence="1">
    <location>
        <begin position="111"/>
        <end position="139"/>
    </location>
</feature>
<feature type="domain" description="CASPASE and TPR Repeat-Associated C-terminal" evidence="4">
    <location>
        <begin position="235"/>
        <end position="368"/>
    </location>
</feature>
<keyword evidence="2" id="KW-0472">Membrane</keyword>
<feature type="compositionally biased region" description="Low complexity" evidence="1">
    <location>
        <begin position="114"/>
        <end position="133"/>
    </location>
</feature>
<keyword evidence="6" id="KW-1185">Reference proteome</keyword>
<name>A0ABW1KE70_9ACTN</name>
<evidence type="ECO:0000313" key="5">
    <source>
        <dbReference type="EMBL" id="MFC6019362.1"/>
    </source>
</evidence>
<feature type="transmembrane region" description="Helical" evidence="2">
    <location>
        <begin position="417"/>
        <end position="436"/>
    </location>
</feature>
<dbReference type="InterPro" id="IPR046923">
    <property type="entry name" value="CATRA-C"/>
</dbReference>
<comment type="caution">
    <text evidence="5">The sequence shown here is derived from an EMBL/GenBank/DDBJ whole genome shotgun (WGS) entry which is preliminary data.</text>
</comment>
<feature type="domain" description="CASPASE and TPR Repeat-Associated N-terminal" evidence="3">
    <location>
        <begin position="6"/>
        <end position="229"/>
    </location>
</feature>
<evidence type="ECO:0000259" key="4">
    <source>
        <dbReference type="Pfam" id="PF20270"/>
    </source>
</evidence>
<dbReference type="InterPro" id="IPR046922">
    <property type="entry name" value="CATRA-N"/>
</dbReference>
<evidence type="ECO:0000256" key="1">
    <source>
        <dbReference type="SAM" id="MobiDB-lite"/>
    </source>
</evidence>
<feature type="transmembrane region" description="Helical" evidence="2">
    <location>
        <begin position="390"/>
        <end position="411"/>
    </location>
</feature>
<feature type="transmembrane region" description="Helical" evidence="2">
    <location>
        <begin position="488"/>
        <end position="507"/>
    </location>
</feature>
<protein>
    <submittedName>
        <fullName evidence="5">CATRA conflict system CASPASE/TPR repeat-associated protein</fullName>
    </submittedName>
</protein>
<dbReference type="Proteomes" id="UP001596203">
    <property type="component" value="Unassembled WGS sequence"/>
</dbReference>
<feature type="transmembrane region" description="Helical" evidence="2">
    <location>
        <begin position="456"/>
        <end position="476"/>
    </location>
</feature>
<dbReference type="EMBL" id="JBHSPR010000020">
    <property type="protein sequence ID" value="MFC6019362.1"/>
    <property type="molecule type" value="Genomic_DNA"/>
</dbReference>
<evidence type="ECO:0000256" key="2">
    <source>
        <dbReference type="SAM" id="Phobius"/>
    </source>
</evidence>
<keyword evidence="2" id="KW-0812">Transmembrane</keyword>